<evidence type="ECO:0000313" key="1">
    <source>
        <dbReference type="EMBL" id="CAG2204907.1"/>
    </source>
</evidence>
<keyword evidence="2" id="KW-1185">Reference proteome</keyword>
<sequence>MHGRRHVTGSIFHDRVLTYKTVCCYSKGQVITVETRLLPCKTGNRCYSTCHAVMVRDIWLEKRTGYRYYSTVEYFVVQNKVLQCRVVCYSTGDEMLQNKTHCTCGYRRKQSVKVQYMILQYMTVFKRLKNSTVYNSAGQYVTVHDILLQYMIYCFSTCQICTRLVVNVQKWSVLQGFTVQEYRTRFYSTVVMDKVLQYRSIGQGFTVQKTRCFSKGQVVTVNGRLFSTEQVTSITFQDRLLQWRAGCYNTGLILTVQDKWLSYWKGCYNTGQDAYIVQDCAKDGVTYIVHDRLLHFITYSIGHVVTADFRLCQYRTCSDRLLEYAVQDMVFRKRTGCNISDQGLHNWTDCNSLGQVVTVGTKDSSYSIRQCFTGQDRLLQYILGYNNKRQFLKTFQDNLIQYRSGCYHRGQGVTSYGTGKVVTVQDRLLHFRTICYSIGKVVTVERKDRILPYMQGVKVQGHVKTVKVVTEKDMLLQYRNRNSIGYVTIQKRVLLYRT</sequence>
<evidence type="ECO:0000313" key="2">
    <source>
        <dbReference type="Proteomes" id="UP000683360"/>
    </source>
</evidence>
<name>A0A8S3RDA2_MYTED</name>
<proteinExistence type="predicted"/>
<reference evidence="1" key="1">
    <citation type="submission" date="2021-03" db="EMBL/GenBank/DDBJ databases">
        <authorList>
            <person name="Bekaert M."/>
        </authorList>
    </citation>
    <scope>NUCLEOTIDE SEQUENCE</scope>
</reference>
<gene>
    <name evidence="1" type="ORF">MEDL_19331</name>
</gene>
<dbReference type="EMBL" id="CAJPWZ010000990">
    <property type="protein sequence ID" value="CAG2204907.1"/>
    <property type="molecule type" value="Genomic_DNA"/>
</dbReference>
<dbReference type="Proteomes" id="UP000683360">
    <property type="component" value="Unassembled WGS sequence"/>
</dbReference>
<accession>A0A8S3RDA2</accession>
<organism evidence="1 2">
    <name type="scientific">Mytilus edulis</name>
    <name type="common">Blue mussel</name>
    <dbReference type="NCBI Taxonomy" id="6550"/>
    <lineage>
        <taxon>Eukaryota</taxon>
        <taxon>Metazoa</taxon>
        <taxon>Spiralia</taxon>
        <taxon>Lophotrochozoa</taxon>
        <taxon>Mollusca</taxon>
        <taxon>Bivalvia</taxon>
        <taxon>Autobranchia</taxon>
        <taxon>Pteriomorphia</taxon>
        <taxon>Mytilida</taxon>
        <taxon>Mytiloidea</taxon>
        <taxon>Mytilidae</taxon>
        <taxon>Mytilinae</taxon>
        <taxon>Mytilus</taxon>
    </lineage>
</organism>
<comment type="caution">
    <text evidence="1">The sequence shown here is derived from an EMBL/GenBank/DDBJ whole genome shotgun (WGS) entry which is preliminary data.</text>
</comment>
<dbReference type="AlphaFoldDB" id="A0A8S3RDA2"/>
<protein>
    <submittedName>
        <fullName evidence="1">Uncharacterized protein</fullName>
    </submittedName>
</protein>